<dbReference type="EMBL" id="LT629742">
    <property type="protein sequence ID" value="SDS53719.1"/>
    <property type="molecule type" value="Genomic_DNA"/>
</dbReference>
<dbReference type="InterPro" id="IPR050523">
    <property type="entry name" value="AKR_Detox_Biosynth"/>
</dbReference>
<organism evidence="4 5">
    <name type="scientific">Microterricola viridarii</name>
    <dbReference type="NCBI Taxonomy" id="412690"/>
    <lineage>
        <taxon>Bacteria</taxon>
        <taxon>Bacillati</taxon>
        <taxon>Actinomycetota</taxon>
        <taxon>Actinomycetes</taxon>
        <taxon>Micrococcales</taxon>
        <taxon>Microbacteriaceae</taxon>
        <taxon>Microterricola</taxon>
    </lineage>
</organism>
<dbReference type="RefSeq" id="WP_172829664.1">
    <property type="nucleotide sequence ID" value="NZ_LT629742.1"/>
</dbReference>
<accession>A0A1H1T249</accession>
<feature type="region of interest" description="Disordered" evidence="2">
    <location>
        <begin position="327"/>
        <end position="346"/>
    </location>
</feature>
<dbReference type="STRING" id="412690.SAMN04489834_1664"/>
<keyword evidence="1" id="KW-0560">Oxidoreductase</keyword>
<feature type="domain" description="NADP-dependent oxidoreductase" evidence="3">
    <location>
        <begin position="24"/>
        <end position="322"/>
    </location>
</feature>
<evidence type="ECO:0000256" key="1">
    <source>
        <dbReference type="ARBA" id="ARBA00023002"/>
    </source>
</evidence>
<dbReference type="InterPro" id="IPR036812">
    <property type="entry name" value="NAD(P)_OxRdtase_dom_sf"/>
</dbReference>
<dbReference type="GO" id="GO:0016491">
    <property type="term" value="F:oxidoreductase activity"/>
    <property type="evidence" value="ECO:0007669"/>
    <property type="project" value="UniProtKB-KW"/>
</dbReference>
<evidence type="ECO:0000313" key="4">
    <source>
        <dbReference type="EMBL" id="SDS53719.1"/>
    </source>
</evidence>
<dbReference type="PANTHER" id="PTHR43364">
    <property type="entry name" value="NADH-SPECIFIC METHYLGLYOXAL REDUCTASE-RELATED"/>
    <property type="match status" value="1"/>
</dbReference>
<dbReference type="PANTHER" id="PTHR43364:SF4">
    <property type="entry name" value="NAD(P)-LINKED OXIDOREDUCTASE SUPERFAMILY PROTEIN"/>
    <property type="match status" value="1"/>
</dbReference>
<dbReference type="Proteomes" id="UP000181956">
    <property type="component" value="Chromosome I"/>
</dbReference>
<reference evidence="5" key="1">
    <citation type="submission" date="2016-10" db="EMBL/GenBank/DDBJ databases">
        <authorList>
            <person name="Varghese N."/>
            <person name="Submissions S."/>
        </authorList>
    </citation>
    <scope>NUCLEOTIDE SEQUENCE [LARGE SCALE GENOMIC DNA]</scope>
    <source>
        <strain evidence="5">DSM 21772</strain>
    </source>
</reference>
<dbReference type="AlphaFoldDB" id="A0A1H1T249"/>
<keyword evidence="5" id="KW-1185">Reference proteome</keyword>
<dbReference type="SUPFAM" id="SSF51430">
    <property type="entry name" value="NAD(P)-linked oxidoreductase"/>
    <property type="match status" value="1"/>
</dbReference>
<evidence type="ECO:0000259" key="3">
    <source>
        <dbReference type="Pfam" id="PF00248"/>
    </source>
</evidence>
<proteinExistence type="predicted"/>
<name>A0A1H1T249_9MICO</name>
<dbReference type="InterPro" id="IPR023210">
    <property type="entry name" value="NADP_OxRdtase_dom"/>
</dbReference>
<sequence length="346" mass="37169">MTALDRRRLGTTDMLVTPLGFGSLAMGGAQWISGRGEQHEDDSRSTARAAIEAGINWIDTAPVYGRGLAEELVGSVARDFAEADRPYIFTKAGLSWSDDDPRGAPVRTGSPERIITEVEDSLRRLGVDRIDLFQMHWPPLDAYRVADYWPVFAKLREQGKVRAIGLSNHTVEELRAAEEIAHVDSMQPPFSVINRDAASDVIPVSRRQRTAVLAYAPMESGLLTGTFTATRAATLPGTDWRRDHADFTGEGLERNLRVVNALSAIGAARGVPTSAIAVAWTLAFDGLTGAIVGARKPQQIDDWIDAASIELTDAELDSIAAAVTAAGVGSGPARPPARASRRSTTA</sequence>
<dbReference type="GO" id="GO:0005829">
    <property type="term" value="C:cytosol"/>
    <property type="evidence" value="ECO:0007669"/>
    <property type="project" value="TreeGrafter"/>
</dbReference>
<dbReference type="Pfam" id="PF00248">
    <property type="entry name" value="Aldo_ket_red"/>
    <property type="match status" value="1"/>
</dbReference>
<gene>
    <name evidence="4" type="ORF">SAMN04489834_1664</name>
</gene>
<evidence type="ECO:0000256" key="2">
    <source>
        <dbReference type="SAM" id="MobiDB-lite"/>
    </source>
</evidence>
<protein>
    <submittedName>
        <fullName evidence="4">Predicted oxidoreductase</fullName>
    </submittedName>
</protein>
<evidence type="ECO:0000313" key="5">
    <source>
        <dbReference type="Proteomes" id="UP000181956"/>
    </source>
</evidence>
<dbReference type="Gene3D" id="3.20.20.100">
    <property type="entry name" value="NADP-dependent oxidoreductase domain"/>
    <property type="match status" value="1"/>
</dbReference>